<dbReference type="InterPro" id="IPR037185">
    <property type="entry name" value="EmrE-like"/>
</dbReference>
<evidence type="ECO:0000313" key="8">
    <source>
        <dbReference type="EMBL" id="SVA79067.1"/>
    </source>
</evidence>
<gene>
    <name evidence="8" type="ORF">METZ01_LOCUS131921</name>
</gene>
<dbReference type="AlphaFoldDB" id="A0A381YRD5"/>
<evidence type="ECO:0000256" key="4">
    <source>
        <dbReference type="ARBA" id="ARBA00022989"/>
    </source>
</evidence>
<organism evidence="8">
    <name type="scientific">marine metagenome</name>
    <dbReference type="NCBI Taxonomy" id="408172"/>
    <lineage>
        <taxon>unclassified sequences</taxon>
        <taxon>metagenomes</taxon>
        <taxon>ecological metagenomes</taxon>
    </lineage>
</organism>
<keyword evidence="3 6" id="KW-0812">Transmembrane</keyword>
<feature type="transmembrane region" description="Helical" evidence="6">
    <location>
        <begin position="259"/>
        <end position="277"/>
    </location>
</feature>
<feature type="non-terminal residue" evidence="8">
    <location>
        <position position="1"/>
    </location>
</feature>
<proteinExistence type="predicted"/>
<evidence type="ECO:0000256" key="1">
    <source>
        <dbReference type="ARBA" id="ARBA00004651"/>
    </source>
</evidence>
<feature type="transmembrane region" description="Helical" evidence="6">
    <location>
        <begin position="46"/>
        <end position="66"/>
    </location>
</feature>
<reference evidence="8" key="1">
    <citation type="submission" date="2018-05" db="EMBL/GenBank/DDBJ databases">
        <authorList>
            <person name="Lanie J.A."/>
            <person name="Ng W.-L."/>
            <person name="Kazmierczak K.M."/>
            <person name="Andrzejewski T.M."/>
            <person name="Davidsen T.M."/>
            <person name="Wayne K.J."/>
            <person name="Tettelin H."/>
            <person name="Glass J.I."/>
            <person name="Rusch D."/>
            <person name="Podicherti R."/>
            <person name="Tsui H.-C.T."/>
            <person name="Winkler M.E."/>
        </authorList>
    </citation>
    <scope>NUCLEOTIDE SEQUENCE</scope>
</reference>
<evidence type="ECO:0000259" key="7">
    <source>
        <dbReference type="Pfam" id="PF00892"/>
    </source>
</evidence>
<dbReference type="PANTHER" id="PTHR42920:SF5">
    <property type="entry name" value="EAMA DOMAIN-CONTAINING PROTEIN"/>
    <property type="match status" value="1"/>
</dbReference>
<keyword evidence="5 6" id="KW-0472">Membrane</keyword>
<sequence>VAVLSGVSGPEVSVWRFLLGSSGLVLLALLTPAARNLLAPLREHGLRLTILSFFGVSITYLAFHWALDFASVIQVATVTTTIPIFVGLANLVINRVRITVAKWVTGAAAVLGVALLVTDGALADLAGRGAGSLPGVGLALLCAVTASTYAVSARPLIQEYGALRITAITMFIGAVGLWLMVGGAWGVWVNPLTLLDRSQKEAWSLITIALWNTTLTQWLWIGGLAAVPDITRGSYLFFLKPVIAAALAIVILSQPMTRLQAAAIAVICGAVLIEAMWPQITTSGNGATRKA</sequence>
<feature type="transmembrane region" description="Helical" evidence="6">
    <location>
        <begin position="208"/>
        <end position="227"/>
    </location>
</feature>
<feature type="domain" description="EamA" evidence="7">
    <location>
        <begin position="4"/>
        <end position="117"/>
    </location>
</feature>
<feature type="transmembrane region" description="Helical" evidence="6">
    <location>
        <begin position="100"/>
        <end position="118"/>
    </location>
</feature>
<evidence type="ECO:0000256" key="3">
    <source>
        <dbReference type="ARBA" id="ARBA00022692"/>
    </source>
</evidence>
<evidence type="ECO:0000256" key="5">
    <source>
        <dbReference type="ARBA" id="ARBA00023136"/>
    </source>
</evidence>
<feature type="transmembrane region" description="Helical" evidence="6">
    <location>
        <begin position="163"/>
        <end position="188"/>
    </location>
</feature>
<name>A0A381YRD5_9ZZZZ</name>
<dbReference type="InterPro" id="IPR000620">
    <property type="entry name" value="EamA_dom"/>
</dbReference>
<evidence type="ECO:0000256" key="6">
    <source>
        <dbReference type="SAM" id="Phobius"/>
    </source>
</evidence>
<keyword evidence="4 6" id="KW-1133">Transmembrane helix</keyword>
<feature type="transmembrane region" description="Helical" evidence="6">
    <location>
        <begin position="72"/>
        <end position="93"/>
    </location>
</feature>
<evidence type="ECO:0000256" key="2">
    <source>
        <dbReference type="ARBA" id="ARBA00022475"/>
    </source>
</evidence>
<dbReference type="EMBL" id="UINC01018760">
    <property type="protein sequence ID" value="SVA79067.1"/>
    <property type="molecule type" value="Genomic_DNA"/>
</dbReference>
<keyword evidence="2" id="KW-1003">Cell membrane</keyword>
<accession>A0A381YRD5</accession>
<comment type="subcellular location">
    <subcellularLocation>
        <location evidence="1">Cell membrane</location>
        <topology evidence="1">Multi-pass membrane protein</topology>
    </subcellularLocation>
</comment>
<feature type="transmembrane region" description="Helical" evidence="6">
    <location>
        <begin position="14"/>
        <end position="34"/>
    </location>
</feature>
<dbReference type="InterPro" id="IPR051258">
    <property type="entry name" value="Diverse_Substrate_Transporter"/>
</dbReference>
<dbReference type="SUPFAM" id="SSF103481">
    <property type="entry name" value="Multidrug resistance efflux transporter EmrE"/>
    <property type="match status" value="2"/>
</dbReference>
<feature type="transmembrane region" description="Helical" evidence="6">
    <location>
        <begin position="130"/>
        <end position="151"/>
    </location>
</feature>
<protein>
    <recommendedName>
        <fullName evidence="7">EamA domain-containing protein</fullName>
    </recommendedName>
</protein>
<feature type="transmembrane region" description="Helical" evidence="6">
    <location>
        <begin position="234"/>
        <end position="253"/>
    </location>
</feature>
<feature type="domain" description="EamA" evidence="7">
    <location>
        <begin position="134"/>
        <end position="273"/>
    </location>
</feature>
<dbReference type="PANTHER" id="PTHR42920">
    <property type="entry name" value="OS03G0707200 PROTEIN-RELATED"/>
    <property type="match status" value="1"/>
</dbReference>
<dbReference type="Pfam" id="PF00892">
    <property type="entry name" value="EamA"/>
    <property type="match status" value="2"/>
</dbReference>
<dbReference type="GO" id="GO:0005886">
    <property type="term" value="C:plasma membrane"/>
    <property type="evidence" value="ECO:0007669"/>
    <property type="project" value="UniProtKB-SubCell"/>
</dbReference>